<keyword evidence="8" id="KW-0148">Chlorophyll</keyword>
<dbReference type="EMBL" id="JATAAI010000018">
    <property type="protein sequence ID" value="KAK1739268.1"/>
    <property type="molecule type" value="Genomic_DNA"/>
</dbReference>
<dbReference type="InterPro" id="IPR001344">
    <property type="entry name" value="Chloro_AB-bd_pln"/>
</dbReference>
<proteinExistence type="inferred from homology"/>
<dbReference type="Proteomes" id="UP001224775">
    <property type="component" value="Unassembled WGS sequence"/>
</dbReference>
<feature type="signal peptide" evidence="9">
    <location>
        <begin position="1"/>
        <end position="17"/>
    </location>
</feature>
<keyword evidence="8" id="KW-0157">Chromophore</keyword>
<evidence type="ECO:0000256" key="9">
    <source>
        <dbReference type="SAM" id="SignalP"/>
    </source>
</evidence>
<dbReference type="GO" id="GO:0009507">
    <property type="term" value="C:chloroplast"/>
    <property type="evidence" value="ECO:0007669"/>
    <property type="project" value="UniProtKB-SubCell"/>
</dbReference>
<feature type="binding site" evidence="8">
    <location>
        <position position="247"/>
    </location>
    <ligand>
        <name>chlorophyll a</name>
        <dbReference type="ChEBI" id="CHEBI:58416"/>
        <label>1</label>
    </ligand>
</feature>
<name>A0AAD8Y473_9STRA</name>
<keyword evidence="7" id="KW-0437">Light-harvesting polypeptide</keyword>
<keyword evidence="11" id="KW-1185">Reference proteome</keyword>
<accession>A0AAD8Y473</accession>
<feature type="binding site" evidence="8">
    <location>
        <position position="264"/>
    </location>
    <ligand>
        <name>chlorophyll a</name>
        <dbReference type="ChEBI" id="CHEBI:58416"/>
        <label>1</label>
    </ligand>
</feature>
<evidence type="ECO:0000313" key="11">
    <source>
        <dbReference type="Proteomes" id="UP001224775"/>
    </source>
</evidence>
<sequence length="576" mass="62007">MKITAIALSSILTVTVAFTSKGPVPMQTTISAADAATIPSPEKPIFDPLGLYSANSPERLDGLIKPLESSTLSEAKEIFDPLRLYSDQSQVSGKVETSAALPFLPRPALLDGSLPGDRGFDPFNFASDANSLQWQRKAELKHARLAMLAAVGWPIAELMHKNIANAFDLAPLLASNDRVPSILNDGLSHAHFPAFWIATIAVAAALEITESVAENVSCKLNPTDYGFDPLNLGGKTDEQKRFMQEAEVFNGRLGMLAIVGFAAQEFVLKSAVVDQIPIFFKPLNVAFEQLMTITVAFTSKGPVPMQTTILAADAATIPSAEKPIFDPLGLYSANSPERLDGLITPLESTTLSEAKEIFDPLRLYSDQSQVSGGEVETSAALPFLPRPALLDGSLPGDRGFDPFNFASDANSLQWQRKAELKHARLAMLAAAGWPIAELMHKNIADAFDLAPLLASNDRVPSILNDGLSHAHFPAFWIATIAVAAALEITESVAENVSCKLNPTDYGFDPLNLGGKTDEQKRFMQEAEVFNGRLGMLAIVGFAAQEFVLKSAVVDQIPIFFKPLNVALEQLMTSGAM</sequence>
<evidence type="ECO:0000256" key="4">
    <source>
        <dbReference type="ARBA" id="ARBA00022528"/>
    </source>
</evidence>
<dbReference type="PANTHER" id="PTHR21649">
    <property type="entry name" value="CHLOROPHYLL A/B BINDING PROTEIN"/>
    <property type="match status" value="1"/>
</dbReference>
<evidence type="ECO:0000256" key="6">
    <source>
        <dbReference type="ARBA" id="ARBA00022640"/>
    </source>
</evidence>
<organism evidence="10 11">
    <name type="scientific">Skeletonema marinoi</name>
    <dbReference type="NCBI Taxonomy" id="267567"/>
    <lineage>
        <taxon>Eukaryota</taxon>
        <taxon>Sar</taxon>
        <taxon>Stramenopiles</taxon>
        <taxon>Ochrophyta</taxon>
        <taxon>Bacillariophyta</taxon>
        <taxon>Coscinodiscophyceae</taxon>
        <taxon>Thalassiosirophycidae</taxon>
        <taxon>Thalassiosirales</taxon>
        <taxon>Skeletonemataceae</taxon>
        <taxon>Skeletonema</taxon>
        <taxon>Skeletonema marinoi-dohrnii complex</taxon>
    </lineage>
</organism>
<dbReference type="AlphaFoldDB" id="A0AAD8Y473"/>
<comment type="subcellular location">
    <subcellularLocation>
        <location evidence="2">Plastid</location>
        <location evidence="2">Chloroplast</location>
    </subcellularLocation>
</comment>
<keyword evidence="9" id="KW-0732">Signal</keyword>
<evidence type="ECO:0000256" key="3">
    <source>
        <dbReference type="ARBA" id="ARBA00005933"/>
    </source>
</evidence>
<comment type="function">
    <text evidence="1">The light-harvesting complex (LHC) functions as a light receptor, it captures and delivers excitation energy to photosystems with which it is closely associated. Energy is transferred from the carotenoid and chlorophyll C (or B) to chlorophyll A and the photosynthetic reaction centers where it is used to synthesize ATP and reducing power.</text>
</comment>
<keyword evidence="6" id="KW-0934">Plastid</keyword>
<evidence type="ECO:0000256" key="5">
    <source>
        <dbReference type="ARBA" id="ARBA00022531"/>
    </source>
</evidence>
<protein>
    <submittedName>
        <fullName evidence="10">Chlorophyll a-b binding domain-containing protein</fullName>
    </submittedName>
</protein>
<dbReference type="Pfam" id="PF00504">
    <property type="entry name" value="Chloroa_b-bind"/>
    <property type="match status" value="2"/>
</dbReference>
<feature type="binding site" evidence="8">
    <location>
        <position position="250"/>
    </location>
    <ligand>
        <name>chlorophyll a</name>
        <dbReference type="ChEBI" id="CHEBI:58416"/>
        <label>1</label>
    </ligand>
</feature>
<dbReference type="GO" id="GO:0016020">
    <property type="term" value="C:membrane"/>
    <property type="evidence" value="ECO:0007669"/>
    <property type="project" value="InterPro"/>
</dbReference>
<dbReference type="SUPFAM" id="SSF103511">
    <property type="entry name" value="Chlorophyll a-b binding protein"/>
    <property type="match status" value="2"/>
</dbReference>
<evidence type="ECO:0000256" key="7">
    <source>
        <dbReference type="ARBA" id="ARBA00023243"/>
    </source>
</evidence>
<reference evidence="10" key="1">
    <citation type="submission" date="2023-06" db="EMBL/GenBank/DDBJ databases">
        <title>Survivors Of The Sea: Transcriptome response of Skeletonema marinoi to long-term dormancy.</title>
        <authorList>
            <person name="Pinder M.I.M."/>
            <person name="Kourtchenko O."/>
            <person name="Robertson E.K."/>
            <person name="Larsson T."/>
            <person name="Maumus F."/>
            <person name="Osuna-Cruz C.M."/>
            <person name="Vancaester E."/>
            <person name="Stenow R."/>
            <person name="Vandepoele K."/>
            <person name="Ploug H."/>
            <person name="Bruchert V."/>
            <person name="Godhe A."/>
            <person name="Topel M."/>
        </authorList>
    </citation>
    <scope>NUCLEOTIDE SEQUENCE</scope>
    <source>
        <strain evidence="10">R05AC</strain>
    </source>
</reference>
<evidence type="ECO:0000256" key="1">
    <source>
        <dbReference type="ARBA" id="ARBA00004022"/>
    </source>
</evidence>
<feature type="chain" id="PRO_5041917998" evidence="9">
    <location>
        <begin position="18"/>
        <end position="576"/>
    </location>
</feature>
<evidence type="ECO:0000256" key="8">
    <source>
        <dbReference type="PIRSR" id="PIRSR601344-1"/>
    </source>
</evidence>
<gene>
    <name evidence="10" type="ORF">QTG54_009811</name>
</gene>
<dbReference type="Gene3D" id="1.10.3460.10">
    <property type="entry name" value="Chlorophyll a/b binding protein domain"/>
    <property type="match status" value="2"/>
</dbReference>
<feature type="binding site" evidence="8">
    <location>
        <position position="252"/>
    </location>
    <ligand>
        <name>chlorophyll a</name>
        <dbReference type="ChEBI" id="CHEBI:58416"/>
        <label>1</label>
    </ligand>
</feature>
<dbReference type="GO" id="GO:0016168">
    <property type="term" value="F:chlorophyll binding"/>
    <property type="evidence" value="ECO:0007669"/>
    <property type="project" value="UniProtKB-KW"/>
</dbReference>
<keyword evidence="4" id="KW-0150">Chloroplast</keyword>
<dbReference type="GO" id="GO:0030076">
    <property type="term" value="C:light-harvesting complex"/>
    <property type="evidence" value="ECO:0007669"/>
    <property type="project" value="UniProtKB-KW"/>
</dbReference>
<comment type="caution">
    <text evidence="10">The sequence shown here is derived from an EMBL/GenBank/DDBJ whole genome shotgun (WGS) entry which is preliminary data.</text>
</comment>
<dbReference type="InterPro" id="IPR022796">
    <property type="entry name" value="Chloroa_b-bind"/>
</dbReference>
<evidence type="ECO:0000313" key="10">
    <source>
        <dbReference type="EMBL" id="KAK1739268.1"/>
    </source>
</evidence>
<comment type="similarity">
    <text evidence="3">Belongs to the fucoxanthin chlorophyll protein family.</text>
</comment>
<dbReference type="GO" id="GO:0009765">
    <property type="term" value="P:photosynthesis, light harvesting"/>
    <property type="evidence" value="ECO:0007669"/>
    <property type="project" value="InterPro"/>
</dbReference>
<evidence type="ECO:0000256" key="2">
    <source>
        <dbReference type="ARBA" id="ARBA00004229"/>
    </source>
</evidence>
<keyword evidence="5" id="KW-0602">Photosynthesis</keyword>